<keyword evidence="3" id="KW-1185">Reference proteome</keyword>
<proteinExistence type="predicted"/>
<dbReference type="Gene3D" id="3.90.550.10">
    <property type="entry name" value="Spore Coat Polysaccharide Biosynthesis Protein SpsA, Chain A"/>
    <property type="match status" value="1"/>
</dbReference>
<dbReference type="AlphaFoldDB" id="B8GDY7"/>
<dbReference type="GeneID" id="7270277"/>
<reference evidence="2 3" key="1">
    <citation type="journal article" date="2015" name="Genome Announc.">
        <title>Complete Genome Sequence of Methanosphaerula palustris E1-9CT, a Hydrogenotrophic Methanogen Isolated from a Minerotrophic Fen Peatland.</title>
        <authorList>
            <person name="Cadillo-Quiroz H."/>
            <person name="Browne P."/>
            <person name="Kyrpides N."/>
            <person name="Woyke T."/>
            <person name="Goodwin L."/>
            <person name="Detter C."/>
            <person name="Yavitt J.B."/>
            <person name="Zinder S.H."/>
        </authorList>
    </citation>
    <scope>NUCLEOTIDE SEQUENCE [LARGE SCALE GENOMIC DNA]</scope>
    <source>
        <strain evidence="3">ATCC BAA-1556 / DSM 19958 / E1-9c</strain>
    </source>
</reference>
<dbReference type="NCBIfam" id="TIGR02623">
    <property type="entry name" value="G1P_cyt_trans"/>
    <property type="match status" value="1"/>
</dbReference>
<sequence>MKVVILAGGLGTRLSEETNVRPKPMIEIGGMPILWHIMKIYSHYGFNEFIVCLGYKGYMIKEYFANYCLHRSDVTIDIKNNSIETHQNSSEPWKISLIDTGDSSMTGGRVKRIQRYVGNERFMLTYGDGVSNVDIQKLIHYHETAGTIGTLTAVRPARRFGVLEIEKNRVTSFLEKPQGEGGYINGGFFVFEPKIFDYLENDATILERVPLETLAKEGQLSAFRHDGFWYPMDTLRDMTYLEETWATGEAPWKVWD</sequence>
<dbReference type="Pfam" id="PF00483">
    <property type="entry name" value="NTP_transferase"/>
    <property type="match status" value="1"/>
</dbReference>
<dbReference type="KEGG" id="mpl:Mpal_2192"/>
<name>B8GDY7_METPE</name>
<gene>
    <name evidence="2" type="ordered locus">Mpal_2192</name>
</gene>
<dbReference type="PANTHER" id="PTHR47183:SF1">
    <property type="entry name" value="GLUCOSE-1-PHOSPHATE CYTIDYLYLTRANSFERASE"/>
    <property type="match status" value="1"/>
</dbReference>
<keyword evidence="2" id="KW-0548">Nucleotidyltransferase</keyword>
<dbReference type="RefSeq" id="WP_012618807.1">
    <property type="nucleotide sequence ID" value="NC_011832.1"/>
</dbReference>
<dbReference type="InterPro" id="IPR013446">
    <property type="entry name" value="G1P_cyt_trans-like"/>
</dbReference>
<dbReference type="STRING" id="521011.Mpal_2192"/>
<dbReference type="Proteomes" id="UP000002457">
    <property type="component" value="Chromosome"/>
</dbReference>
<dbReference type="EMBL" id="CP001338">
    <property type="protein sequence ID" value="ACL17488.1"/>
    <property type="molecule type" value="Genomic_DNA"/>
</dbReference>
<dbReference type="eggNOG" id="arCOG00663">
    <property type="taxonomic scope" value="Archaea"/>
</dbReference>
<organism evidence="2 3">
    <name type="scientific">Methanosphaerula palustris (strain ATCC BAA-1556 / DSM 19958 / E1-9c)</name>
    <dbReference type="NCBI Taxonomy" id="521011"/>
    <lineage>
        <taxon>Archaea</taxon>
        <taxon>Methanobacteriati</taxon>
        <taxon>Methanobacteriota</taxon>
        <taxon>Stenosarchaea group</taxon>
        <taxon>Methanomicrobia</taxon>
        <taxon>Methanomicrobiales</taxon>
        <taxon>Methanoregulaceae</taxon>
        <taxon>Methanosphaerula</taxon>
    </lineage>
</organism>
<dbReference type="InterPro" id="IPR005835">
    <property type="entry name" value="NTP_transferase_dom"/>
</dbReference>
<dbReference type="CDD" id="cd02524">
    <property type="entry name" value="G1P_cytidylyltransferase"/>
    <property type="match status" value="1"/>
</dbReference>
<dbReference type="PANTHER" id="PTHR47183">
    <property type="entry name" value="GLUCOSE-1-PHOSPHATE CYTIDYLYLTRANSFERASE-RELATED"/>
    <property type="match status" value="1"/>
</dbReference>
<dbReference type="OrthoDB" id="15372at2157"/>
<accession>B8GDY7</accession>
<dbReference type="HOGENOM" id="CLU_029499_10_0_2"/>
<evidence type="ECO:0000313" key="3">
    <source>
        <dbReference type="Proteomes" id="UP000002457"/>
    </source>
</evidence>
<evidence type="ECO:0000259" key="1">
    <source>
        <dbReference type="Pfam" id="PF00483"/>
    </source>
</evidence>
<dbReference type="InterPro" id="IPR029044">
    <property type="entry name" value="Nucleotide-diphossugar_trans"/>
</dbReference>
<feature type="domain" description="Nucleotidyl transferase" evidence="1">
    <location>
        <begin position="2"/>
        <end position="204"/>
    </location>
</feature>
<protein>
    <submittedName>
        <fullName evidence="2">Glucose-1-phosphate cytidylyltransferase</fullName>
    </submittedName>
</protein>
<dbReference type="InterPro" id="IPR046981">
    <property type="entry name" value="G1P_cyt_trans"/>
</dbReference>
<keyword evidence="2" id="KW-0808">Transferase</keyword>
<dbReference type="SUPFAM" id="SSF53448">
    <property type="entry name" value="Nucleotide-diphospho-sugar transferases"/>
    <property type="match status" value="1"/>
</dbReference>
<dbReference type="GO" id="GO:0047343">
    <property type="term" value="F:glucose-1-phosphate cytidylyltransferase activity"/>
    <property type="evidence" value="ECO:0007669"/>
    <property type="project" value="InterPro"/>
</dbReference>
<evidence type="ECO:0000313" key="2">
    <source>
        <dbReference type="EMBL" id="ACL17488.1"/>
    </source>
</evidence>